<evidence type="ECO:0000256" key="1">
    <source>
        <dbReference type="SAM" id="Phobius"/>
    </source>
</evidence>
<evidence type="ECO:0000313" key="3">
    <source>
        <dbReference type="Proteomes" id="UP000095594"/>
    </source>
</evidence>
<feature type="transmembrane region" description="Helical" evidence="1">
    <location>
        <begin position="75"/>
        <end position="97"/>
    </location>
</feature>
<evidence type="ECO:0000313" key="2">
    <source>
        <dbReference type="EMBL" id="CUO90061.1"/>
    </source>
</evidence>
<keyword evidence="1" id="KW-0472">Membrane</keyword>
<gene>
    <name evidence="2" type="ORF">ERS852471_02558</name>
</gene>
<feature type="transmembrane region" description="Helical" evidence="1">
    <location>
        <begin position="35"/>
        <end position="54"/>
    </location>
</feature>
<organism evidence="2 3">
    <name type="scientific">Clostridium disporicum</name>
    <dbReference type="NCBI Taxonomy" id="84024"/>
    <lineage>
        <taxon>Bacteria</taxon>
        <taxon>Bacillati</taxon>
        <taxon>Bacillota</taxon>
        <taxon>Clostridia</taxon>
        <taxon>Eubacteriales</taxon>
        <taxon>Clostridiaceae</taxon>
        <taxon>Clostridium</taxon>
    </lineage>
</organism>
<dbReference type="AlphaFoldDB" id="A0A174IUD2"/>
<reference evidence="2 3" key="1">
    <citation type="submission" date="2015-09" db="EMBL/GenBank/DDBJ databases">
        <authorList>
            <consortium name="Pathogen Informatics"/>
        </authorList>
    </citation>
    <scope>NUCLEOTIDE SEQUENCE [LARGE SCALE GENOMIC DNA]</scope>
    <source>
        <strain evidence="2 3">2789STDY5834856</strain>
    </source>
</reference>
<sequence length="213" mass="23951">MFNMKGKKSLLPTVLLALFLMEVFANGVNSIIGIVIYCAMIVSFIGGEIVERLRNKKGVEIRNKNIIAESRNGDYYLGIFVCLAIVTVYIVICAFIKSSSGMFVSINLSDNPIIIIGLVILLIAYGYFYFTSKQVIYAEGIVLANNKFISSSDFVDIAFRETLIRKKKLIEITIKDDILSYTNTIRIKCKDEEEFEKVVVLITRVTGIFAKKV</sequence>
<dbReference type="OrthoDB" id="10005424at2"/>
<keyword evidence="1" id="KW-1133">Transmembrane helix</keyword>
<dbReference type="EMBL" id="CYZX01000019">
    <property type="protein sequence ID" value="CUO90061.1"/>
    <property type="molecule type" value="Genomic_DNA"/>
</dbReference>
<dbReference type="RefSeq" id="WP_055267131.1">
    <property type="nucleotide sequence ID" value="NZ_CABIXQ010000019.1"/>
</dbReference>
<name>A0A174IUD2_9CLOT</name>
<dbReference type="Proteomes" id="UP000095594">
    <property type="component" value="Unassembled WGS sequence"/>
</dbReference>
<accession>A0A174IUD2</accession>
<protein>
    <submittedName>
        <fullName evidence="2">Uncharacterized protein</fullName>
    </submittedName>
</protein>
<keyword evidence="1" id="KW-0812">Transmembrane</keyword>
<feature type="transmembrane region" description="Helical" evidence="1">
    <location>
        <begin position="112"/>
        <end position="130"/>
    </location>
</feature>
<proteinExistence type="predicted"/>